<organism evidence="2 3">
    <name type="scientific">Synechococcus phage S-SRM01</name>
    <dbReference type="NCBI Taxonomy" id="2781608"/>
    <lineage>
        <taxon>Viruses</taxon>
        <taxon>Duplodnaviria</taxon>
        <taxon>Heunggongvirae</taxon>
        <taxon>Uroviricota</taxon>
        <taxon>Caudoviricetes</taxon>
        <taxon>Pantevenvirales</taxon>
        <taxon>Kyanoviridae</taxon>
        <taxon>Serangoonvirus</taxon>
        <taxon>Serangoonvirus essarone</taxon>
    </lineage>
</organism>
<accession>A0A879R3B1</accession>
<proteinExistence type="predicted"/>
<dbReference type="RefSeq" id="YP_010669978.1">
    <property type="nucleotide sequence ID" value="NC_070963.1"/>
</dbReference>
<sequence>MTYKLTHSTSIIDISRNAAIPADPDNTDYQEYLRWLEEGNEPLPPDPIPEPEPLTPQQKLEQAGLSIEELKELLGL</sequence>
<dbReference type="KEGG" id="vg:77946173"/>
<evidence type="ECO:0000313" key="3">
    <source>
        <dbReference type="Proteomes" id="UP000664915"/>
    </source>
</evidence>
<protein>
    <submittedName>
        <fullName evidence="2">Uncharacterized protein</fullName>
    </submittedName>
</protein>
<feature type="compositionally biased region" description="Pro residues" evidence="1">
    <location>
        <begin position="42"/>
        <end position="54"/>
    </location>
</feature>
<name>A0A879R3B1_9CAUD</name>
<keyword evidence="3" id="KW-1185">Reference proteome</keyword>
<dbReference type="EMBL" id="MW015081">
    <property type="protein sequence ID" value="QPX47968.1"/>
    <property type="molecule type" value="Genomic_DNA"/>
</dbReference>
<evidence type="ECO:0000313" key="2">
    <source>
        <dbReference type="EMBL" id="QPX47968.1"/>
    </source>
</evidence>
<feature type="region of interest" description="Disordered" evidence="1">
    <location>
        <begin position="39"/>
        <end position="58"/>
    </location>
</feature>
<evidence type="ECO:0000256" key="1">
    <source>
        <dbReference type="SAM" id="MobiDB-lite"/>
    </source>
</evidence>
<dbReference type="GeneID" id="77946173"/>
<dbReference type="Proteomes" id="UP000664915">
    <property type="component" value="Segment"/>
</dbReference>
<reference evidence="2" key="1">
    <citation type="submission" date="2020-09" db="EMBL/GenBank/DDBJ databases">
        <authorList>
            <person name="Zhang D."/>
            <person name="Hatherill J.R."/>
            <person name="Ramirez J.F."/>
            <person name="Edinger B."/>
            <person name="Balarin R."/>
            <person name="Sullivan A."/>
            <person name="Humpal K.M."/>
            <person name="Guseva A."/>
            <person name="Butela K.A."/>
            <person name="Garlena R.A."/>
            <person name="Russell D.A."/>
            <person name="Pope W.H."/>
            <person name="Jacobs-Sera D."/>
            <person name="Hatfull G.F."/>
        </authorList>
    </citation>
    <scope>NUCLEOTIDE SEQUENCE</scope>
</reference>